<evidence type="ECO:0000313" key="2">
    <source>
        <dbReference type="Proteomes" id="UP001227192"/>
    </source>
</evidence>
<organism evidence="1 2">
    <name type="scientific">Penicillium thymicola</name>
    <dbReference type="NCBI Taxonomy" id="293382"/>
    <lineage>
        <taxon>Eukaryota</taxon>
        <taxon>Fungi</taxon>
        <taxon>Dikarya</taxon>
        <taxon>Ascomycota</taxon>
        <taxon>Pezizomycotina</taxon>
        <taxon>Eurotiomycetes</taxon>
        <taxon>Eurotiomycetidae</taxon>
        <taxon>Eurotiales</taxon>
        <taxon>Aspergillaceae</taxon>
        <taxon>Penicillium</taxon>
    </lineage>
</organism>
<proteinExistence type="predicted"/>
<protein>
    <submittedName>
        <fullName evidence="1">Uncharacterized protein</fullName>
    </submittedName>
</protein>
<name>A0AAI9T7K2_PENTH</name>
<accession>A0AAI9T7K2</accession>
<reference evidence="1" key="2">
    <citation type="journal article" date="2016" name="Fungal Biol.">
        <title>Ochratoxin A production by Penicillium thymicola.</title>
        <authorList>
            <person name="Nguyen H.D.T."/>
            <person name="McMullin D.R."/>
            <person name="Ponomareva E."/>
            <person name="Riley R."/>
            <person name="Pomraning K.R."/>
            <person name="Baker S.E."/>
            <person name="Seifert K.A."/>
        </authorList>
    </citation>
    <scope>NUCLEOTIDE SEQUENCE</scope>
    <source>
        <strain evidence="1">DAOM 180753</strain>
    </source>
</reference>
<dbReference type="Proteomes" id="UP001227192">
    <property type="component" value="Unassembled WGS sequence"/>
</dbReference>
<gene>
    <name evidence="1" type="ORF">VN97_g11735</name>
</gene>
<dbReference type="EMBL" id="LACB01000694">
    <property type="protein sequence ID" value="KAJ9481734.1"/>
    <property type="molecule type" value="Genomic_DNA"/>
</dbReference>
<sequence length="89" mass="10461">MFINLGSIIVEAKRRTGPPQKTTSLKRLISPWDFPGDKSKWEKFTEAQTLLEQIKAQEKHYNCLKQLRIPEDVLSYRLDKEVIIDGFRK</sequence>
<comment type="caution">
    <text evidence="1">The sequence shown here is derived from an EMBL/GenBank/DDBJ whole genome shotgun (WGS) entry which is preliminary data.</text>
</comment>
<evidence type="ECO:0000313" key="1">
    <source>
        <dbReference type="EMBL" id="KAJ9481734.1"/>
    </source>
</evidence>
<dbReference type="AlphaFoldDB" id="A0AAI9T7K2"/>
<keyword evidence="2" id="KW-1185">Reference proteome</keyword>
<reference evidence="1" key="1">
    <citation type="submission" date="2015-06" db="EMBL/GenBank/DDBJ databases">
        <authorList>
            <person name="Nguyen H."/>
        </authorList>
    </citation>
    <scope>NUCLEOTIDE SEQUENCE</scope>
    <source>
        <strain evidence="1">DAOM 180753</strain>
    </source>
</reference>